<keyword evidence="2" id="KW-0472">Membrane</keyword>
<dbReference type="SUPFAM" id="SSF81342">
    <property type="entry name" value="Transmembrane di-heme cytochromes"/>
    <property type="match status" value="1"/>
</dbReference>
<feature type="transmembrane region" description="Helical" evidence="2">
    <location>
        <begin position="115"/>
        <end position="134"/>
    </location>
</feature>
<dbReference type="AlphaFoldDB" id="A0A938XW97"/>
<evidence type="ECO:0000256" key="2">
    <source>
        <dbReference type="SAM" id="Phobius"/>
    </source>
</evidence>
<dbReference type="EMBL" id="JAFBEB010000011">
    <property type="protein sequence ID" value="MBM7591337.1"/>
    <property type="molecule type" value="Genomic_DNA"/>
</dbReference>
<feature type="transmembrane region" description="Helical" evidence="2">
    <location>
        <begin position="155"/>
        <end position="174"/>
    </location>
</feature>
<evidence type="ECO:0000256" key="1">
    <source>
        <dbReference type="SAM" id="MobiDB-lite"/>
    </source>
</evidence>
<evidence type="ECO:0000313" key="5">
    <source>
        <dbReference type="Proteomes" id="UP000717624"/>
    </source>
</evidence>
<feature type="domain" description="Flavinylation-associated cytochrome" evidence="3">
    <location>
        <begin position="77"/>
        <end position="134"/>
    </location>
</feature>
<accession>A0A938XW97</accession>
<dbReference type="Pfam" id="PF14358">
    <property type="entry name" value="DUF4405"/>
    <property type="match status" value="1"/>
</dbReference>
<keyword evidence="5" id="KW-1185">Reference proteome</keyword>
<feature type="region of interest" description="Disordered" evidence="1">
    <location>
        <begin position="201"/>
        <end position="220"/>
    </location>
</feature>
<evidence type="ECO:0000313" key="4">
    <source>
        <dbReference type="EMBL" id="MBM7591337.1"/>
    </source>
</evidence>
<reference evidence="4" key="1">
    <citation type="submission" date="2021-01" db="EMBL/GenBank/DDBJ databases">
        <title>Genomic Encyclopedia of Type Strains, Phase IV (KMG-IV): sequencing the most valuable type-strain genomes for metagenomic binning, comparative biology and taxonomic classification.</title>
        <authorList>
            <person name="Goeker M."/>
        </authorList>
    </citation>
    <scope>NUCLEOTIDE SEQUENCE</scope>
    <source>
        <strain evidence="4">DSM 25523</strain>
    </source>
</reference>
<dbReference type="InterPro" id="IPR025517">
    <property type="entry name" value="DUF4405"/>
</dbReference>
<protein>
    <recommendedName>
        <fullName evidence="3">Flavinylation-associated cytochrome domain-containing protein</fullName>
    </recommendedName>
</protein>
<gene>
    <name evidence="4" type="ORF">JOD01_002976</name>
</gene>
<keyword evidence="2" id="KW-1133">Transmembrane helix</keyword>
<dbReference type="RefSeq" id="WP_204519050.1">
    <property type="nucleotide sequence ID" value="NZ_BAABIN010000003.1"/>
</dbReference>
<sequence>MKKNYIKIVLDLLMALAFALLMNPRVLNGLPFHEIAGLLFGVAILTHIGLNFQWVKQTTLKIFDAKLPKKMRFSYLLNILLLISMSTIIITGILISKVVFPNLAVEGSRAIRGLHSLSANVTLVLVGLHIGVHWQWVMGICKKAFVSKQGALRKGVIAAVLLALAVLAGGMQWYSSAVATNTSQTAQHAKQLNNTDRAANSTMLPEKPQAGPFAERHGGQGEFGHRGSANSLLVILNYFLIFAVLIVPAYYLEKRLFRKKQQQKSAHLEITDGTQ</sequence>
<dbReference type="Proteomes" id="UP000717624">
    <property type="component" value="Unassembled WGS sequence"/>
</dbReference>
<organism evidence="4 5">
    <name type="scientific">Brevibacillus fulvus</name>
    <dbReference type="NCBI Taxonomy" id="1125967"/>
    <lineage>
        <taxon>Bacteria</taxon>
        <taxon>Bacillati</taxon>
        <taxon>Bacillota</taxon>
        <taxon>Bacilli</taxon>
        <taxon>Bacillales</taxon>
        <taxon>Paenibacillaceae</taxon>
        <taxon>Brevibacillus</taxon>
    </lineage>
</organism>
<feature type="transmembrane region" description="Helical" evidence="2">
    <location>
        <begin position="75"/>
        <end position="95"/>
    </location>
</feature>
<dbReference type="GO" id="GO:0016020">
    <property type="term" value="C:membrane"/>
    <property type="evidence" value="ECO:0007669"/>
    <property type="project" value="InterPro"/>
</dbReference>
<keyword evidence="2" id="KW-0812">Transmembrane</keyword>
<name>A0A938XW97_9BACL</name>
<feature type="transmembrane region" description="Helical" evidence="2">
    <location>
        <begin position="35"/>
        <end position="54"/>
    </location>
</feature>
<comment type="caution">
    <text evidence="4">The sequence shown here is derived from an EMBL/GenBank/DDBJ whole genome shotgun (WGS) entry which is preliminary data.</text>
</comment>
<evidence type="ECO:0000259" key="3">
    <source>
        <dbReference type="Pfam" id="PF14358"/>
    </source>
</evidence>
<feature type="transmembrane region" description="Helical" evidence="2">
    <location>
        <begin position="232"/>
        <end position="252"/>
    </location>
</feature>
<proteinExistence type="predicted"/>
<dbReference type="InterPro" id="IPR016174">
    <property type="entry name" value="Di-haem_cyt_TM"/>
</dbReference>
<dbReference type="GO" id="GO:0022904">
    <property type="term" value="P:respiratory electron transport chain"/>
    <property type="evidence" value="ECO:0007669"/>
    <property type="project" value="InterPro"/>
</dbReference>
<feature type="transmembrane region" description="Helical" evidence="2">
    <location>
        <begin position="5"/>
        <end position="23"/>
    </location>
</feature>